<organism evidence="1 2">
    <name type="scientific">Candidatus Curtissbacteria bacterium RIFCSPHIGHO2_01_FULL_41_11</name>
    <dbReference type="NCBI Taxonomy" id="1797711"/>
    <lineage>
        <taxon>Bacteria</taxon>
        <taxon>Candidatus Curtissiibacteriota</taxon>
    </lineage>
</organism>
<evidence type="ECO:0000313" key="1">
    <source>
        <dbReference type="EMBL" id="OGD87200.1"/>
    </source>
</evidence>
<dbReference type="STRING" id="1797711.A2870_03565"/>
<protein>
    <submittedName>
        <fullName evidence="1">Uncharacterized protein</fullName>
    </submittedName>
</protein>
<proteinExistence type="predicted"/>
<gene>
    <name evidence="1" type="ORF">A2870_03565</name>
</gene>
<evidence type="ECO:0000313" key="2">
    <source>
        <dbReference type="Proteomes" id="UP000179102"/>
    </source>
</evidence>
<dbReference type="AlphaFoldDB" id="A0A1F5G5N8"/>
<accession>A0A1F5G5N8</accession>
<reference evidence="1 2" key="1">
    <citation type="journal article" date="2016" name="Nat. Commun.">
        <title>Thousands of microbial genomes shed light on interconnected biogeochemical processes in an aquifer system.</title>
        <authorList>
            <person name="Anantharaman K."/>
            <person name="Brown C.T."/>
            <person name="Hug L.A."/>
            <person name="Sharon I."/>
            <person name="Castelle C.J."/>
            <person name="Probst A.J."/>
            <person name="Thomas B.C."/>
            <person name="Singh A."/>
            <person name="Wilkins M.J."/>
            <person name="Karaoz U."/>
            <person name="Brodie E.L."/>
            <person name="Williams K.H."/>
            <person name="Hubbard S.S."/>
            <person name="Banfield J.F."/>
        </authorList>
    </citation>
    <scope>NUCLEOTIDE SEQUENCE [LARGE SCALE GENOMIC DNA]</scope>
</reference>
<dbReference type="Proteomes" id="UP000179102">
    <property type="component" value="Unassembled WGS sequence"/>
</dbReference>
<sequence>MAERQFPFNIPEEDWVSLHQRRVETLRRLEAFLQSQVASDEALTFLYEKMEDLKRLSENPTDGQKRPKAVGLLSISSRGQKTYQIEQREEEHSPETLNVAATLFTLLNIHKIDAVMRPNIDQIVSKALFLSIDKQAQVIAGDGRKIRFPSQVPGFAATIHFTTLDSRPRSVIIEPALKI</sequence>
<comment type="caution">
    <text evidence="1">The sequence shown here is derived from an EMBL/GenBank/DDBJ whole genome shotgun (WGS) entry which is preliminary data.</text>
</comment>
<name>A0A1F5G5N8_9BACT</name>
<dbReference type="EMBL" id="MFAZ01000018">
    <property type="protein sequence ID" value="OGD87200.1"/>
    <property type="molecule type" value="Genomic_DNA"/>
</dbReference>